<evidence type="ECO:0000256" key="15">
    <source>
        <dbReference type="PIRSR" id="PIRSR006404-1"/>
    </source>
</evidence>
<keyword evidence="8 14" id="KW-0378">Hydrolase</keyword>
<evidence type="ECO:0000256" key="13">
    <source>
        <dbReference type="ARBA" id="ARBA00023136"/>
    </source>
</evidence>
<feature type="transmembrane region" description="Helical" evidence="14">
    <location>
        <begin position="137"/>
        <end position="158"/>
    </location>
</feature>
<feature type="transmembrane region" description="Helical" evidence="14">
    <location>
        <begin position="197"/>
        <end position="225"/>
    </location>
</feature>
<evidence type="ECO:0000256" key="3">
    <source>
        <dbReference type="ARBA" id="ARBA00022475"/>
    </source>
</evidence>
<feature type="binding site" evidence="16">
    <location>
        <position position="67"/>
    </location>
    <ligand>
        <name>Zn(2+)</name>
        <dbReference type="ChEBI" id="CHEBI:29105"/>
        <note>catalytic</note>
    </ligand>
</feature>
<evidence type="ECO:0000256" key="8">
    <source>
        <dbReference type="ARBA" id="ARBA00022801"/>
    </source>
</evidence>
<evidence type="ECO:0000256" key="4">
    <source>
        <dbReference type="ARBA" id="ARBA00022670"/>
    </source>
</evidence>
<dbReference type="GO" id="GO:0005886">
    <property type="term" value="C:plasma membrane"/>
    <property type="evidence" value="ECO:0007669"/>
    <property type="project" value="UniProtKB-SubCell"/>
</dbReference>
<evidence type="ECO:0000256" key="9">
    <source>
        <dbReference type="ARBA" id="ARBA00022833"/>
    </source>
</evidence>
<evidence type="ECO:0000256" key="14">
    <source>
        <dbReference type="PIRNR" id="PIRNR006404"/>
    </source>
</evidence>
<dbReference type="PANTHER" id="PTHR39188">
    <property type="entry name" value="MEMBRANE-ASSOCIATED ZINC METALLOPROTEASE M50B"/>
    <property type="match status" value="1"/>
</dbReference>
<evidence type="ECO:0000256" key="16">
    <source>
        <dbReference type="PIRSR" id="PIRSR006404-2"/>
    </source>
</evidence>
<dbReference type="InterPro" id="IPR008915">
    <property type="entry name" value="Peptidase_M50"/>
</dbReference>
<feature type="domain" description="Peptidase M50" evidence="17">
    <location>
        <begin position="140"/>
        <end position="195"/>
    </location>
</feature>
<evidence type="ECO:0000259" key="17">
    <source>
        <dbReference type="Pfam" id="PF02163"/>
    </source>
</evidence>
<proteinExistence type="inferred from homology"/>
<dbReference type="GO" id="GO:0006508">
    <property type="term" value="P:proteolysis"/>
    <property type="evidence" value="ECO:0007669"/>
    <property type="project" value="UniProtKB-KW"/>
</dbReference>
<evidence type="ECO:0000256" key="11">
    <source>
        <dbReference type="ARBA" id="ARBA00023049"/>
    </source>
</evidence>
<dbReference type="PANTHER" id="PTHR39188:SF3">
    <property type="entry name" value="STAGE IV SPORULATION PROTEIN FB"/>
    <property type="match status" value="1"/>
</dbReference>
<comment type="similarity">
    <text evidence="2 14">Belongs to the peptidase M50B family.</text>
</comment>
<evidence type="ECO:0000313" key="18">
    <source>
        <dbReference type="EMBL" id="ABD96437.1"/>
    </source>
</evidence>
<name>Q0QK92_9SYNE</name>
<keyword evidence="12" id="KW-0129">CBS domain</keyword>
<comment type="subcellular location">
    <subcellularLocation>
        <location evidence="1 14">Cell membrane</location>
        <topology evidence="1 14">Multi-pass membrane protein</topology>
    </subcellularLocation>
</comment>
<dbReference type="InterPro" id="IPR046342">
    <property type="entry name" value="CBS_dom_sf"/>
</dbReference>
<comment type="cofactor">
    <cofactor evidence="14 16">
        <name>Zn(2+)</name>
        <dbReference type="ChEBI" id="CHEBI:29105"/>
    </cofactor>
    <text evidence="14 16">Binds 1 zinc ion per subunit.</text>
</comment>
<dbReference type="PIRSF" id="PIRSF006404">
    <property type="entry name" value="UCP006404_Pept_M50_CBS"/>
    <property type="match status" value="1"/>
</dbReference>
<evidence type="ECO:0000256" key="10">
    <source>
        <dbReference type="ARBA" id="ARBA00022989"/>
    </source>
</evidence>
<sequence>MGEGWQLLKIRGIPLFIQPSWLVSVVLFTMIFQSRFAATVTPAVAAGTSWGLGLLTALLLFLSVLLHELGHALMALREGVKVRSITLFHLGGIARIERDCDTAMGSLRIAAAGPLVSLILALGLLLSAPSLDGGRPLLAMVLTQLGALNLMLGLFNLLPGLPLDGGQILKALVWKFSGSQKRGMQVASASGRALSTLLIVMGVLLLVRGGGFSGVFLMLIGWFGLGANRGQAQMLVLQKVLQDLKVSDAAGRRFRVLESDQSLRQLSSMRLRESEGGRGDDWVLICRGGRWIGWVDDQPLRDLPVQQWDRQRLEDHLRPLEELPSIHDREPLWKAIEALEQTSQGRLLVFGPAGLPSGTIDRMDVGEAVLQKLGVRLPPPILEEARKQNGYPMGLAMLPQVVESMQAAETDTRSSSS</sequence>
<protein>
    <recommendedName>
        <fullName evidence="14">Zinc metalloprotease</fullName>
    </recommendedName>
</protein>
<evidence type="ECO:0000256" key="12">
    <source>
        <dbReference type="ARBA" id="ARBA00023122"/>
    </source>
</evidence>
<dbReference type="CDD" id="cd06164">
    <property type="entry name" value="S2P-M50_SpoIVFB_CBS"/>
    <property type="match status" value="1"/>
</dbReference>
<organism evidence="18">
    <name type="scientific">uncultured marine type-A Synechococcus GOM 4P21</name>
    <dbReference type="NCBI Taxonomy" id="364153"/>
    <lineage>
        <taxon>Bacteria</taxon>
        <taxon>Bacillati</taxon>
        <taxon>Cyanobacteriota</taxon>
        <taxon>Cyanophyceae</taxon>
        <taxon>Synechococcales</taxon>
        <taxon>Synechococcaceae</taxon>
        <taxon>Synechococcus</taxon>
        <taxon>environmental samples</taxon>
    </lineage>
</organism>
<reference evidence="18" key="1">
    <citation type="journal article" date="2006" name="Mar. Ecol. Prog. Ser.">
        <title>Gene diversity and organization in rbcL-containing genome fragments from uncultivated Synechococcus in the Gulf of Mexico.</title>
        <authorList>
            <person name="John D.E."/>
            <person name="Wawrik B."/>
            <person name="Tabita F.R."/>
            <person name="Paul J.H."/>
        </authorList>
    </citation>
    <scope>NUCLEOTIDE SEQUENCE</scope>
</reference>
<keyword evidence="5 14" id="KW-0812">Transmembrane</keyword>
<evidence type="ECO:0000256" key="6">
    <source>
        <dbReference type="ARBA" id="ARBA00022723"/>
    </source>
</evidence>
<evidence type="ECO:0000256" key="7">
    <source>
        <dbReference type="ARBA" id="ARBA00022737"/>
    </source>
</evidence>
<dbReference type="AlphaFoldDB" id="Q0QK92"/>
<feature type="active site" evidence="15">
    <location>
        <position position="68"/>
    </location>
</feature>
<keyword evidence="4 14" id="KW-0645">Protease</keyword>
<feature type="transmembrane region" description="Helical" evidence="14">
    <location>
        <begin position="107"/>
        <end position="125"/>
    </location>
</feature>
<keyword evidence="7" id="KW-0677">Repeat</keyword>
<keyword evidence="11 14" id="KW-0482">Metalloprotease</keyword>
<dbReference type="Pfam" id="PF02163">
    <property type="entry name" value="Peptidase_M50"/>
    <property type="match status" value="2"/>
</dbReference>
<keyword evidence="13 14" id="KW-0472">Membrane</keyword>
<dbReference type="InterPro" id="IPR016483">
    <property type="entry name" value="UCP006404_Pept_M50_CBS"/>
</dbReference>
<evidence type="ECO:0000256" key="1">
    <source>
        <dbReference type="ARBA" id="ARBA00004651"/>
    </source>
</evidence>
<keyword evidence="3 14" id="KW-1003">Cell membrane</keyword>
<keyword evidence="10 14" id="KW-1133">Transmembrane helix</keyword>
<dbReference type="SUPFAM" id="SSF54631">
    <property type="entry name" value="CBS-domain pair"/>
    <property type="match status" value="1"/>
</dbReference>
<feature type="transmembrane region" description="Helical" evidence="14">
    <location>
        <begin position="44"/>
        <end position="66"/>
    </location>
</feature>
<dbReference type="GO" id="GO:0008237">
    <property type="term" value="F:metallopeptidase activity"/>
    <property type="evidence" value="ECO:0007669"/>
    <property type="project" value="UniProtKB-UniRule"/>
</dbReference>
<feature type="transmembrane region" description="Helical" evidence="14">
    <location>
        <begin position="12"/>
        <end position="32"/>
    </location>
</feature>
<dbReference type="EMBL" id="DQ325542">
    <property type="protein sequence ID" value="ABD96437.1"/>
    <property type="molecule type" value="Genomic_DNA"/>
</dbReference>
<feature type="binding site" evidence="16">
    <location>
        <position position="71"/>
    </location>
    <ligand>
        <name>Zn(2+)</name>
        <dbReference type="ChEBI" id="CHEBI:29105"/>
        <note>catalytic</note>
    </ligand>
</feature>
<keyword evidence="6 14" id="KW-0479">Metal-binding</keyword>
<keyword evidence="9 14" id="KW-0862">Zinc</keyword>
<dbReference type="GO" id="GO:0046872">
    <property type="term" value="F:metal ion binding"/>
    <property type="evidence" value="ECO:0007669"/>
    <property type="project" value="UniProtKB-UniRule"/>
</dbReference>
<evidence type="ECO:0000256" key="5">
    <source>
        <dbReference type="ARBA" id="ARBA00022692"/>
    </source>
</evidence>
<feature type="binding site" evidence="16">
    <location>
        <position position="164"/>
    </location>
    <ligand>
        <name>Zn(2+)</name>
        <dbReference type="ChEBI" id="CHEBI:29105"/>
        <note>catalytic</note>
    </ligand>
</feature>
<accession>Q0QK92</accession>
<evidence type="ECO:0000256" key="2">
    <source>
        <dbReference type="ARBA" id="ARBA00007931"/>
    </source>
</evidence>
<feature type="domain" description="Peptidase M50" evidence="17">
    <location>
        <begin position="56"/>
        <end position="127"/>
    </location>
</feature>